<dbReference type="InterPro" id="IPR025110">
    <property type="entry name" value="AMP-bd_C"/>
</dbReference>
<evidence type="ECO:0000259" key="3">
    <source>
        <dbReference type="Pfam" id="PF00501"/>
    </source>
</evidence>
<accession>A0A4Q7M4I6</accession>
<dbReference type="Gene3D" id="3.30.300.30">
    <property type="match status" value="1"/>
</dbReference>
<dbReference type="PANTHER" id="PTHR43201">
    <property type="entry name" value="ACYL-COA SYNTHETASE"/>
    <property type="match status" value="1"/>
</dbReference>
<evidence type="ECO:0000259" key="4">
    <source>
        <dbReference type="Pfam" id="PF13193"/>
    </source>
</evidence>
<evidence type="ECO:0000256" key="1">
    <source>
        <dbReference type="ARBA" id="ARBA00006432"/>
    </source>
</evidence>
<dbReference type="InterPro" id="IPR042099">
    <property type="entry name" value="ANL_N_sf"/>
</dbReference>
<dbReference type="OrthoDB" id="9803968at2"/>
<dbReference type="EMBL" id="SGWX01000001">
    <property type="protein sequence ID" value="RZS61542.1"/>
    <property type="molecule type" value="Genomic_DNA"/>
</dbReference>
<dbReference type="InterPro" id="IPR045851">
    <property type="entry name" value="AMP-bd_C_sf"/>
</dbReference>
<dbReference type="GO" id="GO:0031956">
    <property type="term" value="F:medium-chain fatty acid-CoA ligase activity"/>
    <property type="evidence" value="ECO:0007669"/>
    <property type="project" value="TreeGrafter"/>
</dbReference>
<dbReference type="AlphaFoldDB" id="A0A4Q7M4I6"/>
<feature type="domain" description="AMP-binding enzyme C-terminal" evidence="4">
    <location>
        <begin position="425"/>
        <end position="499"/>
    </location>
</feature>
<feature type="domain" description="AMP-dependent synthetase/ligase" evidence="3">
    <location>
        <begin position="11"/>
        <end position="373"/>
    </location>
</feature>
<name>A0A4Q7M4I6_9MICO</name>
<organism evidence="5 6">
    <name type="scientific">Xylanimonas ulmi</name>
    <dbReference type="NCBI Taxonomy" id="228973"/>
    <lineage>
        <taxon>Bacteria</taxon>
        <taxon>Bacillati</taxon>
        <taxon>Actinomycetota</taxon>
        <taxon>Actinomycetes</taxon>
        <taxon>Micrococcales</taxon>
        <taxon>Promicromonosporaceae</taxon>
        <taxon>Xylanimonas</taxon>
    </lineage>
</organism>
<dbReference type="PROSITE" id="PS00455">
    <property type="entry name" value="AMP_BINDING"/>
    <property type="match status" value="1"/>
</dbReference>
<dbReference type="SUPFAM" id="SSF56801">
    <property type="entry name" value="Acetyl-CoA synthetase-like"/>
    <property type="match status" value="1"/>
</dbReference>
<dbReference type="FunFam" id="3.30.300.30:FF:000008">
    <property type="entry name" value="2,3-dihydroxybenzoate-AMP ligase"/>
    <property type="match status" value="1"/>
</dbReference>
<dbReference type="PANTHER" id="PTHR43201:SF32">
    <property type="entry name" value="2-SUCCINYLBENZOATE--COA LIGASE, CHLOROPLASTIC_PEROXISOMAL"/>
    <property type="match status" value="1"/>
</dbReference>
<reference evidence="5 6" key="1">
    <citation type="submission" date="2019-02" db="EMBL/GenBank/DDBJ databases">
        <title>Sequencing the genomes of 1000 actinobacteria strains.</title>
        <authorList>
            <person name="Klenk H.-P."/>
        </authorList>
    </citation>
    <scope>NUCLEOTIDE SEQUENCE [LARGE SCALE GENOMIC DNA]</scope>
    <source>
        <strain evidence="5 6">DSM 16932</strain>
    </source>
</reference>
<evidence type="ECO:0000313" key="6">
    <source>
        <dbReference type="Proteomes" id="UP000293852"/>
    </source>
</evidence>
<dbReference type="InterPro" id="IPR020845">
    <property type="entry name" value="AMP-binding_CS"/>
</dbReference>
<evidence type="ECO:0000313" key="5">
    <source>
        <dbReference type="EMBL" id="RZS61542.1"/>
    </source>
</evidence>
<dbReference type="RefSeq" id="WP_130414316.1">
    <property type="nucleotide sequence ID" value="NZ_SGWX01000001.1"/>
</dbReference>
<comment type="caution">
    <text evidence="5">The sequence shown here is derived from an EMBL/GenBank/DDBJ whole genome shotgun (WGS) entry which is preliminary data.</text>
</comment>
<protein>
    <submittedName>
        <fullName evidence="5">Acyl-CoA synthetase (AMP-forming)/AMP-acid ligase II</fullName>
    </submittedName>
</protein>
<keyword evidence="2 5" id="KW-0436">Ligase</keyword>
<dbReference type="Proteomes" id="UP000293852">
    <property type="component" value="Unassembled WGS sequence"/>
</dbReference>
<dbReference type="Pfam" id="PF00501">
    <property type="entry name" value="AMP-binding"/>
    <property type="match status" value="1"/>
</dbReference>
<proteinExistence type="inferred from homology"/>
<comment type="similarity">
    <text evidence="1">Belongs to the ATP-dependent AMP-binding enzyme family.</text>
</comment>
<sequence>MDHTRSIATMLRHWAHTHPDSPGVSVDGVADHTFASWLEASSRLAAGLRGVGVGPGDRIGFIGKSAVVWAEAFAAASLLRAAAAPLNWRLSPAETAEILADADVAALITEAEFLPLTGRPASDDGRVRLILPDGSEHDYAQFVSSHEAGDDWPEPEPEPEPEDIALLLYTSGTSGTPKGVELPNRAIEANITSPFPVDLTVGDVVMVPAPTFHLSGTGWLYSALSRGAASLFVFDIRPEAVLDVLADGRVTYAITVPAIVQALVQHPTARSRTYPSLRTLIYGGSPMSPSLADAAHEVFDCDLVQGYGLTETCGPITCLSDEDHRRGGARLASAGRAIAGVELGVFDPATGERCATGEVGEVWARTPTIMAGYRNRPQEVRAVLHEDGWFRTGDAGCLDEDGYLFLRDRVKDMIVSGGENVYPVEVENVLTAHPAVRDAAVIGVPDERWGETVKALVVTGERTPDAHELIEFCRERLAHFKCPTSVDVVDSLPRNPTGKLMKRELRAPYWAGRARGIA</sequence>
<keyword evidence="6" id="KW-1185">Reference proteome</keyword>
<gene>
    <name evidence="5" type="ORF">EV386_1849</name>
</gene>
<evidence type="ECO:0000256" key="2">
    <source>
        <dbReference type="ARBA" id="ARBA00022598"/>
    </source>
</evidence>
<dbReference type="InterPro" id="IPR000873">
    <property type="entry name" value="AMP-dep_synth/lig_dom"/>
</dbReference>
<dbReference type="Pfam" id="PF13193">
    <property type="entry name" value="AMP-binding_C"/>
    <property type="match status" value="1"/>
</dbReference>
<dbReference type="Gene3D" id="3.40.50.12780">
    <property type="entry name" value="N-terminal domain of ligase-like"/>
    <property type="match status" value="1"/>
</dbReference>
<dbReference type="GO" id="GO:0006631">
    <property type="term" value="P:fatty acid metabolic process"/>
    <property type="evidence" value="ECO:0007669"/>
    <property type="project" value="TreeGrafter"/>
</dbReference>